<dbReference type="RefSeq" id="WP_263001095.1">
    <property type="nucleotide sequence ID" value="NZ_JAOTEM010000001.1"/>
</dbReference>
<dbReference type="PANTHER" id="PTHR11319">
    <property type="entry name" value="G PROTEIN-COUPLED RECEPTOR-RELATED"/>
    <property type="match status" value="1"/>
</dbReference>
<keyword evidence="5" id="KW-0732">Signal</keyword>
<evidence type="ECO:0000256" key="6">
    <source>
        <dbReference type="ARBA" id="ARBA00023136"/>
    </source>
</evidence>
<evidence type="ECO:0000313" key="8">
    <source>
        <dbReference type="EMBL" id="MCU7615813.1"/>
    </source>
</evidence>
<comment type="subcellular location">
    <subcellularLocation>
        <location evidence="1">Cell envelope</location>
    </subcellularLocation>
    <subcellularLocation>
        <location evidence="2">Cell outer membrane</location>
    </subcellularLocation>
    <subcellularLocation>
        <location evidence="3">Secreted</location>
    </subcellularLocation>
</comment>
<accession>A0ABT2W0P2</accession>
<evidence type="ECO:0000256" key="2">
    <source>
        <dbReference type="ARBA" id="ARBA00004442"/>
    </source>
</evidence>
<keyword evidence="6" id="KW-0472">Membrane</keyword>
<dbReference type="EMBL" id="JAOTEM010000001">
    <property type="protein sequence ID" value="MCU7615813.1"/>
    <property type="molecule type" value="Genomic_DNA"/>
</dbReference>
<dbReference type="SUPFAM" id="SSF51126">
    <property type="entry name" value="Pectin lyase-like"/>
    <property type="match status" value="1"/>
</dbReference>
<dbReference type="Pfam" id="PF02415">
    <property type="entry name" value="Chlam_PMP"/>
    <property type="match status" value="2"/>
</dbReference>
<name>A0ABT2W0P2_9FLAO</name>
<evidence type="ECO:0000256" key="1">
    <source>
        <dbReference type="ARBA" id="ARBA00004196"/>
    </source>
</evidence>
<dbReference type="PANTHER" id="PTHR11319:SF35">
    <property type="entry name" value="OUTER MEMBRANE PROTEIN PMPC-RELATED"/>
    <property type="match status" value="1"/>
</dbReference>
<evidence type="ECO:0000313" key="9">
    <source>
        <dbReference type="Proteomes" id="UP001208649"/>
    </source>
</evidence>
<keyword evidence="7" id="KW-0998">Cell outer membrane</keyword>
<dbReference type="InterPro" id="IPR003368">
    <property type="entry name" value="POMP_repeat"/>
</dbReference>
<reference evidence="9" key="1">
    <citation type="submission" date="2023-07" db="EMBL/GenBank/DDBJ databases">
        <title>Chryseobacterium sp. strain PBS4-4 Genome sequencing and assembly.</title>
        <authorList>
            <person name="Jung Y."/>
        </authorList>
    </citation>
    <scope>NUCLEOTIDE SEQUENCE [LARGE SCALE GENOMIC DNA]</scope>
    <source>
        <strain evidence="9">PBS4-4</strain>
    </source>
</reference>
<sequence>MKKNLSLHSLRAQLGISTASDSHLTFVGKKCFKTKQSSFKKTVLFTVLLLIGFAPQLKATDVYLASSTQGGLATNNGNSFATPKETIAYLNTIANGNLASTLNLHIYIKGNASYSWGVSGRIGIDDDFLIMGGFDPSSTGFYYNSTNNPVLYPTTFTITGMPTDGIFGLGSSVPNGFTLSGLNFVNATSGYLMKEDIGNASVNVYNFKSCRFTKFSPALWTNGNKTINIDNCYFDQNTGASGSALSLGNNATLNVTNSSFVGNSGGSVGGGAIASTGASTFTNTIFCGNTVTSSTFGGAAYGDWTNNMNKKTTFIGCTFSGNTSNNYGGAISKQSGILEVINCTFYNNKATQGGGAILFVDYAAGSTISGSKFYSNNVTTTAMNPGSMNSGGAIHLRPGGNPIDIKTSVFDSNFTGNGAGGFGGAVMFDNNYGSAASPLNIDGCTFINNKNSATLNTVGSDIGAYNGAGNSQINITNSAMQLAAPGTGVYRAFINNTTSPYKYFFGAGNTFGNTGGSLGTPTYACPTTICNIGTVGPIFN</sequence>
<protein>
    <recommendedName>
        <fullName evidence="10">Right-handed parallel beta-helix repeat-containing protein</fullName>
    </recommendedName>
</protein>
<evidence type="ECO:0008006" key="10">
    <source>
        <dbReference type="Google" id="ProtNLM"/>
    </source>
</evidence>
<dbReference type="Proteomes" id="UP001208649">
    <property type="component" value="Unassembled WGS sequence"/>
</dbReference>
<keyword evidence="4" id="KW-0964">Secreted</keyword>
<evidence type="ECO:0000256" key="4">
    <source>
        <dbReference type="ARBA" id="ARBA00022525"/>
    </source>
</evidence>
<keyword evidence="9" id="KW-1185">Reference proteome</keyword>
<organism evidence="8 9">
    <name type="scientific">Chryseobacterium edaphi</name>
    <dbReference type="NCBI Taxonomy" id="2976532"/>
    <lineage>
        <taxon>Bacteria</taxon>
        <taxon>Pseudomonadati</taxon>
        <taxon>Bacteroidota</taxon>
        <taxon>Flavobacteriia</taxon>
        <taxon>Flavobacteriales</taxon>
        <taxon>Weeksellaceae</taxon>
        <taxon>Chryseobacterium group</taxon>
        <taxon>Chryseobacterium</taxon>
    </lineage>
</organism>
<evidence type="ECO:0000256" key="7">
    <source>
        <dbReference type="ARBA" id="ARBA00023237"/>
    </source>
</evidence>
<evidence type="ECO:0000256" key="5">
    <source>
        <dbReference type="ARBA" id="ARBA00022729"/>
    </source>
</evidence>
<evidence type="ECO:0000256" key="3">
    <source>
        <dbReference type="ARBA" id="ARBA00004613"/>
    </source>
</evidence>
<comment type="caution">
    <text evidence="8">The sequence shown here is derived from an EMBL/GenBank/DDBJ whole genome shotgun (WGS) entry which is preliminary data.</text>
</comment>
<proteinExistence type="predicted"/>
<dbReference type="InterPro" id="IPR011050">
    <property type="entry name" value="Pectin_lyase_fold/virulence"/>
</dbReference>
<gene>
    <name evidence="8" type="ORF">NZ698_01265</name>
</gene>